<dbReference type="PANTHER" id="PTHR40074">
    <property type="entry name" value="O-ACETYLTRANSFERASE WECH"/>
    <property type="match status" value="1"/>
</dbReference>
<comment type="caution">
    <text evidence="9">The sequence shown here is derived from an EMBL/GenBank/DDBJ whole genome shotgun (WGS) entry which is preliminary data.</text>
</comment>
<dbReference type="InterPro" id="IPR002656">
    <property type="entry name" value="Acyl_transf_3_dom"/>
</dbReference>
<evidence type="ECO:0000256" key="4">
    <source>
        <dbReference type="ARBA" id="ARBA00022692"/>
    </source>
</evidence>
<gene>
    <name evidence="9" type="ORF">ACFO5U_09710</name>
</gene>
<dbReference type="Proteomes" id="UP001595932">
    <property type="component" value="Unassembled WGS sequence"/>
</dbReference>
<keyword evidence="9" id="KW-0012">Acyltransferase</keyword>
<accession>A0ABV9MBC2</accession>
<evidence type="ECO:0000259" key="8">
    <source>
        <dbReference type="Pfam" id="PF01757"/>
    </source>
</evidence>
<keyword evidence="3" id="KW-1003">Cell membrane</keyword>
<keyword evidence="9" id="KW-0808">Transferase</keyword>
<feature type="transmembrane region" description="Helical" evidence="7">
    <location>
        <begin position="220"/>
        <end position="239"/>
    </location>
</feature>
<comment type="similarity">
    <text evidence="2">Belongs to the acyltransferase 3 family.</text>
</comment>
<evidence type="ECO:0000256" key="1">
    <source>
        <dbReference type="ARBA" id="ARBA00004651"/>
    </source>
</evidence>
<evidence type="ECO:0000256" key="5">
    <source>
        <dbReference type="ARBA" id="ARBA00022989"/>
    </source>
</evidence>
<feature type="transmembrane region" description="Helical" evidence="7">
    <location>
        <begin position="311"/>
        <end position="331"/>
    </location>
</feature>
<name>A0ABV9MBC2_9BACL</name>
<feature type="transmembrane region" description="Helical" evidence="7">
    <location>
        <begin position="85"/>
        <end position="106"/>
    </location>
</feature>
<protein>
    <submittedName>
        <fullName evidence="9">Acyltransferase</fullName>
    </submittedName>
</protein>
<sequence length="366" mass="41868">MNKQAQIFDIHVLRAIGCLMVVLVHVSALYYVQRGNWEDVILFINQASRFGTPIFAIVSGLLLFMQVKKRGFLFKQFFQSRLNKIVIPFLFWTAFYLVYLWMVFGANPFDGGMRRFILEVAFGETYSHLYFISIVLQFYLIVPLLQFVKSKGAWVGLLALSAVIHIYAMRYMDPAQFDGLLATIVEQRAFLPKWIFFFIFGGFLAYHWDAAKAWAYKMRIGLSIGVLLILYFAAVEYEWGRYIGSNRVTNIINLPILVLFIMAVSEKIARNPFLYSVTSRLGAMSMGIYLIHPFVLNMLQRNLPAEVWTLSLFPFWFAVVMGITIGIILLIQKLPFGRLVLTVPAVSRKASNAGGNHESLNRSTVS</sequence>
<dbReference type="GO" id="GO:0016746">
    <property type="term" value="F:acyltransferase activity"/>
    <property type="evidence" value="ECO:0007669"/>
    <property type="project" value="UniProtKB-KW"/>
</dbReference>
<feature type="domain" description="Acyltransferase 3" evidence="8">
    <location>
        <begin position="9"/>
        <end position="330"/>
    </location>
</feature>
<feature type="transmembrane region" description="Helical" evidence="7">
    <location>
        <begin position="251"/>
        <end position="269"/>
    </location>
</feature>
<evidence type="ECO:0000256" key="7">
    <source>
        <dbReference type="SAM" id="Phobius"/>
    </source>
</evidence>
<dbReference type="RefSeq" id="WP_377278753.1">
    <property type="nucleotide sequence ID" value="NZ_JBHSGL010000005.1"/>
</dbReference>
<feature type="transmembrane region" description="Helical" evidence="7">
    <location>
        <begin position="12"/>
        <end position="31"/>
    </location>
</feature>
<keyword evidence="5 7" id="KW-1133">Transmembrane helix</keyword>
<organism evidence="9 10">
    <name type="scientific">Planococcus dechangensis</name>
    <dbReference type="NCBI Taxonomy" id="1176255"/>
    <lineage>
        <taxon>Bacteria</taxon>
        <taxon>Bacillati</taxon>
        <taxon>Bacillota</taxon>
        <taxon>Bacilli</taxon>
        <taxon>Bacillales</taxon>
        <taxon>Caryophanaceae</taxon>
        <taxon>Planococcus</taxon>
    </lineage>
</organism>
<feature type="transmembrane region" description="Helical" evidence="7">
    <location>
        <begin position="152"/>
        <end position="169"/>
    </location>
</feature>
<feature type="transmembrane region" description="Helical" evidence="7">
    <location>
        <begin position="126"/>
        <end position="145"/>
    </location>
</feature>
<dbReference type="Pfam" id="PF01757">
    <property type="entry name" value="Acyl_transf_3"/>
    <property type="match status" value="1"/>
</dbReference>
<feature type="transmembrane region" description="Helical" evidence="7">
    <location>
        <begin position="281"/>
        <end position="299"/>
    </location>
</feature>
<dbReference type="PANTHER" id="PTHR40074:SF2">
    <property type="entry name" value="O-ACETYLTRANSFERASE WECH"/>
    <property type="match status" value="1"/>
</dbReference>
<evidence type="ECO:0000256" key="3">
    <source>
        <dbReference type="ARBA" id="ARBA00022475"/>
    </source>
</evidence>
<evidence type="ECO:0000256" key="6">
    <source>
        <dbReference type="ARBA" id="ARBA00023136"/>
    </source>
</evidence>
<feature type="transmembrane region" description="Helical" evidence="7">
    <location>
        <begin position="189"/>
        <end position="208"/>
    </location>
</feature>
<evidence type="ECO:0000256" key="2">
    <source>
        <dbReference type="ARBA" id="ARBA00007400"/>
    </source>
</evidence>
<dbReference type="EMBL" id="JBHSGL010000005">
    <property type="protein sequence ID" value="MFC4713137.1"/>
    <property type="molecule type" value="Genomic_DNA"/>
</dbReference>
<evidence type="ECO:0000313" key="10">
    <source>
        <dbReference type="Proteomes" id="UP001595932"/>
    </source>
</evidence>
<feature type="transmembrane region" description="Helical" evidence="7">
    <location>
        <begin position="43"/>
        <end position="64"/>
    </location>
</feature>
<comment type="subcellular location">
    <subcellularLocation>
        <location evidence="1">Cell membrane</location>
        <topology evidence="1">Multi-pass membrane protein</topology>
    </subcellularLocation>
</comment>
<evidence type="ECO:0000313" key="9">
    <source>
        <dbReference type="EMBL" id="MFC4713137.1"/>
    </source>
</evidence>
<keyword evidence="10" id="KW-1185">Reference proteome</keyword>
<keyword evidence="6 7" id="KW-0472">Membrane</keyword>
<proteinExistence type="inferred from homology"/>
<reference evidence="10" key="1">
    <citation type="journal article" date="2019" name="Int. J. Syst. Evol. Microbiol.">
        <title>The Global Catalogue of Microorganisms (GCM) 10K type strain sequencing project: providing services to taxonomists for standard genome sequencing and annotation.</title>
        <authorList>
            <consortium name="The Broad Institute Genomics Platform"/>
            <consortium name="The Broad Institute Genome Sequencing Center for Infectious Disease"/>
            <person name="Wu L."/>
            <person name="Ma J."/>
        </authorList>
    </citation>
    <scope>NUCLEOTIDE SEQUENCE [LARGE SCALE GENOMIC DNA]</scope>
    <source>
        <strain evidence="10">CGMCC 1.12151</strain>
    </source>
</reference>
<keyword evidence="4 7" id="KW-0812">Transmembrane</keyword>